<name>A0ABS3WPX2_9ACTN</name>
<evidence type="ECO:0000256" key="7">
    <source>
        <dbReference type="SAM" id="Coils"/>
    </source>
</evidence>
<feature type="transmembrane region" description="Helical" evidence="9">
    <location>
        <begin position="21"/>
        <end position="40"/>
    </location>
</feature>
<feature type="region of interest" description="Disordered" evidence="8">
    <location>
        <begin position="429"/>
        <end position="455"/>
    </location>
</feature>
<proteinExistence type="inferred from homology"/>
<keyword evidence="5 9" id="KW-1133">Transmembrane helix</keyword>
<dbReference type="InterPro" id="IPR050445">
    <property type="entry name" value="Bact_polysacc_biosynth/exp"/>
</dbReference>
<dbReference type="InterPro" id="IPR006311">
    <property type="entry name" value="TAT_signal"/>
</dbReference>
<sequence length="455" mass="48359">MSDDTIRLATVGRILRRRRRFLAILVVVGALVGYGTSALIPPRYTATASVLLPGQWEERELVTQAEIATSSAVVDRAAATLRWTDVSGGELRDRVSAKTADGNVIEVSATAGSPERAQQLCDRVAQQFVTFTTRIAGDSTDTEATAGAEELRQKVVQTNRRITDLADAADPGRTVEGVQARTELEKLRTALREAMKKLDETSPASNEAGMIVMDTAARPTGEAPPTRAQLIAGGALLFFLLAVVGHLAAARVSRRLRAGPEIAAALGSTLLGTVDVPGERPAHRPGDRGRKARIRRLLGIDTPWDIPDSRMVGDEDGRRVRYRRMCARLREELPAPRRLLVVVPEGDEIAGRAAGRLVAEAESDPVLIAVEVPVSRPLVPDRGTECGALVVLSAGSWTAGELATVAEACTDAGHEVVGVVVACPVRDRPTRTAGRPPRHATPAIAAGDATRGDPA</sequence>
<evidence type="ECO:0000256" key="4">
    <source>
        <dbReference type="ARBA" id="ARBA00022692"/>
    </source>
</evidence>
<dbReference type="PANTHER" id="PTHR32309:SF31">
    <property type="entry name" value="CAPSULAR EXOPOLYSACCHARIDE FAMILY"/>
    <property type="match status" value="1"/>
</dbReference>
<feature type="transmembrane region" description="Helical" evidence="9">
    <location>
        <begin position="230"/>
        <end position="249"/>
    </location>
</feature>
<keyword evidence="3" id="KW-1003">Cell membrane</keyword>
<keyword evidence="7" id="KW-0175">Coiled coil</keyword>
<reference evidence="11 12" key="1">
    <citation type="submission" date="2021-02" db="EMBL/GenBank/DDBJ databases">
        <title>Streptomyces spirodelae sp. nov., isolated from duckweed.</title>
        <authorList>
            <person name="Saimee Y."/>
            <person name="Duangmal K."/>
        </authorList>
    </citation>
    <scope>NUCLEOTIDE SEQUENCE [LARGE SCALE GENOMIC DNA]</scope>
    <source>
        <strain evidence="11 12">DW4-2</strain>
    </source>
</reference>
<accession>A0ABS3WPX2</accession>
<dbReference type="PANTHER" id="PTHR32309">
    <property type="entry name" value="TYROSINE-PROTEIN KINASE"/>
    <property type="match status" value="1"/>
</dbReference>
<evidence type="ECO:0000256" key="5">
    <source>
        <dbReference type="ARBA" id="ARBA00022989"/>
    </source>
</evidence>
<comment type="similarity">
    <text evidence="2">Belongs to the CpsC/CapA family.</text>
</comment>
<keyword evidence="6 9" id="KW-0472">Membrane</keyword>
<evidence type="ECO:0000256" key="9">
    <source>
        <dbReference type="SAM" id="Phobius"/>
    </source>
</evidence>
<evidence type="ECO:0000256" key="3">
    <source>
        <dbReference type="ARBA" id="ARBA00022475"/>
    </source>
</evidence>
<evidence type="ECO:0000256" key="1">
    <source>
        <dbReference type="ARBA" id="ARBA00004651"/>
    </source>
</evidence>
<evidence type="ECO:0000256" key="8">
    <source>
        <dbReference type="SAM" id="MobiDB-lite"/>
    </source>
</evidence>
<evidence type="ECO:0000256" key="2">
    <source>
        <dbReference type="ARBA" id="ARBA00006683"/>
    </source>
</evidence>
<dbReference type="EMBL" id="JAFFZN010000004">
    <property type="protein sequence ID" value="MBO8185155.1"/>
    <property type="molecule type" value="Genomic_DNA"/>
</dbReference>
<evidence type="ECO:0000313" key="12">
    <source>
        <dbReference type="Proteomes" id="UP001518976"/>
    </source>
</evidence>
<gene>
    <name evidence="11" type="ORF">JW592_06670</name>
</gene>
<keyword evidence="4 9" id="KW-0812">Transmembrane</keyword>
<dbReference type="InterPro" id="IPR003856">
    <property type="entry name" value="LPS_length_determ_N"/>
</dbReference>
<evidence type="ECO:0000313" key="11">
    <source>
        <dbReference type="EMBL" id="MBO8185155.1"/>
    </source>
</evidence>
<dbReference type="RefSeq" id="WP_209263972.1">
    <property type="nucleotide sequence ID" value="NZ_JAFFZN010000004.1"/>
</dbReference>
<organism evidence="11 12">
    <name type="scientific">Streptomyces spirodelae</name>
    <dbReference type="NCBI Taxonomy" id="2812904"/>
    <lineage>
        <taxon>Bacteria</taxon>
        <taxon>Bacillati</taxon>
        <taxon>Actinomycetota</taxon>
        <taxon>Actinomycetes</taxon>
        <taxon>Kitasatosporales</taxon>
        <taxon>Streptomycetaceae</taxon>
        <taxon>Streptomyces</taxon>
    </lineage>
</organism>
<comment type="caution">
    <text evidence="11">The sequence shown here is derived from an EMBL/GenBank/DDBJ whole genome shotgun (WGS) entry which is preliminary data.</text>
</comment>
<feature type="domain" description="Polysaccharide chain length determinant N-terminal" evidence="10">
    <location>
        <begin position="5"/>
        <end position="70"/>
    </location>
</feature>
<dbReference type="Proteomes" id="UP001518976">
    <property type="component" value="Unassembled WGS sequence"/>
</dbReference>
<feature type="coiled-coil region" evidence="7">
    <location>
        <begin position="148"/>
        <end position="201"/>
    </location>
</feature>
<evidence type="ECO:0000256" key="6">
    <source>
        <dbReference type="ARBA" id="ARBA00023136"/>
    </source>
</evidence>
<keyword evidence="12" id="KW-1185">Reference proteome</keyword>
<evidence type="ECO:0000259" key="10">
    <source>
        <dbReference type="Pfam" id="PF02706"/>
    </source>
</evidence>
<dbReference type="Pfam" id="PF02706">
    <property type="entry name" value="Wzz"/>
    <property type="match status" value="1"/>
</dbReference>
<dbReference type="PROSITE" id="PS51318">
    <property type="entry name" value="TAT"/>
    <property type="match status" value="1"/>
</dbReference>
<comment type="subcellular location">
    <subcellularLocation>
        <location evidence="1">Cell membrane</location>
        <topology evidence="1">Multi-pass membrane protein</topology>
    </subcellularLocation>
</comment>
<protein>
    <submittedName>
        <fullName evidence="11">Polysaccharide biosynthesis protein</fullName>
    </submittedName>
</protein>